<evidence type="ECO:0000313" key="1">
    <source>
        <dbReference type="EMBL" id="CDI58594.1"/>
    </source>
</evidence>
<proteinExistence type="predicted"/>
<evidence type="ECO:0000313" key="2">
    <source>
        <dbReference type="Proteomes" id="UP000017248"/>
    </source>
</evidence>
<protein>
    <submittedName>
        <fullName evidence="1">Uncharacterized protein</fullName>
    </submittedName>
</protein>
<accession>U6F6J3</accession>
<dbReference type="RefSeq" id="WP_023190934.1">
    <property type="nucleotide sequence ID" value="NZ_HG530838.1"/>
</dbReference>
<dbReference type="AlphaFoldDB" id="U6F6J3"/>
<reference evidence="1" key="1">
    <citation type="submission" date="2013-09" db="EMBL/GenBank/DDBJ databases">
        <title>Draft Genome Sequence of five Lactobacillus helveticus strains CIRM-BIA 101T, 103, 104, 951 and 953 isolated from milk product.</title>
        <authorList>
            <person name="Valence F."/>
            <person name="Chuat V."/>
            <person name="Ma L."/>
            <person name="Creno S."/>
            <person name="Falentin H."/>
            <person name="Lortal S."/>
            <person name="Bizet C."/>
            <person name="Clermont D."/>
            <person name="Loux V."/>
            <person name="Bouchier C."/>
            <person name="Cousin S."/>
        </authorList>
    </citation>
    <scope>NUCLEOTIDE SEQUENCE [LARGE SCALE GENOMIC DNA]</scope>
    <source>
        <strain evidence="1">CIRM-BIA 951</strain>
    </source>
</reference>
<dbReference type="EMBL" id="CBUK010000083">
    <property type="protein sequence ID" value="CDI58594.1"/>
    <property type="molecule type" value="Genomic_DNA"/>
</dbReference>
<sequence>MLLSFADYQKMGGTLLEPDFEKLESDAEDVINPLINFFYLHKDIDTDMDKERVWLVQKAITLQIDFTSRLGSSTPDEMAKNDVKSVNVDGTSVSTGLSPLSFTQHGVYTVALDYLYQSGLLFRGVRHAETT</sequence>
<gene>
    <name evidence="1" type="ORF">LHCIRMBIA951_00826</name>
</gene>
<organism evidence="1 2">
    <name type="scientific">Lactobacillus helveticus CIRM-BIA 951</name>
    <dbReference type="NCBI Taxonomy" id="1226334"/>
    <lineage>
        <taxon>Bacteria</taxon>
        <taxon>Bacillati</taxon>
        <taxon>Bacillota</taxon>
        <taxon>Bacilli</taxon>
        <taxon>Lactobacillales</taxon>
        <taxon>Lactobacillaceae</taxon>
        <taxon>Lactobacillus</taxon>
    </lineage>
</organism>
<dbReference type="Proteomes" id="UP000017248">
    <property type="component" value="Unassembled WGS sequence"/>
</dbReference>
<name>U6F6J3_LACHE</name>
<keyword evidence="2" id="KW-1185">Reference proteome</keyword>
<comment type="caution">
    <text evidence="1">The sequence shown here is derived from an EMBL/GenBank/DDBJ whole genome shotgun (WGS) entry which is preliminary data.</text>
</comment>
<dbReference type="HOGENOM" id="CLU_145308_1_0_9"/>